<organism evidence="1 2">
    <name type="scientific">Segatella buccae ATCC 33574</name>
    <dbReference type="NCBI Taxonomy" id="873513"/>
    <lineage>
        <taxon>Bacteria</taxon>
        <taxon>Pseudomonadati</taxon>
        <taxon>Bacteroidota</taxon>
        <taxon>Bacteroidia</taxon>
        <taxon>Bacteroidales</taxon>
        <taxon>Prevotellaceae</taxon>
        <taxon>Segatella</taxon>
    </lineage>
</organism>
<accession>E6KB62</accession>
<evidence type="ECO:0000313" key="2">
    <source>
        <dbReference type="Proteomes" id="UP000003112"/>
    </source>
</evidence>
<name>E6KB62_9BACT</name>
<dbReference type="Proteomes" id="UP000003112">
    <property type="component" value="Unassembled WGS sequence"/>
</dbReference>
<dbReference type="AlphaFoldDB" id="E6KB62"/>
<protein>
    <submittedName>
        <fullName evidence="1">Uncharacterized protein</fullName>
    </submittedName>
</protein>
<comment type="caution">
    <text evidence="1">The sequence shown here is derived from an EMBL/GenBank/DDBJ whole genome shotgun (WGS) entry which is preliminary data.</text>
</comment>
<dbReference type="HOGENOM" id="CLU_3139084_0_0_10"/>
<sequence length="49" mass="5775">MKIPFFPFPLSLLPHSAENATMTNIAKQHFGSRLRYMSNVFLCEYFKHL</sequence>
<gene>
    <name evidence="1" type="ORF">HMPREF6485_2849</name>
</gene>
<dbReference type="EMBL" id="AEPD01000052">
    <property type="protein sequence ID" value="EFU29218.1"/>
    <property type="molecule type" value="Genomic_DNA"/>
</dbReference>
<dbReference type="STRING" id="873513.HMPREF6485_2849"/>
<keyword evidence="2" id="KW-1185">Reference proteome</keyword>
<reference evidence="1 2" key="1">
    <citation type="submission" date="2010-10" db="EMBL/GenBank/DDBJ databases">
        <authorList>
            <person name="Muzny D."/>
            <person name="Qin X."/>
            <person name="Deng J."/>
            <person name="Jiang H."/>
            <person name="Liu Y."/>
            <person name="Qu J."/>
            <person name="Song X.-Z."/>
            <person name="Zhang L."/>
            <person name="Thornton R."/>
            <person name="Coyle M."/>
            <person name="Francisco L."/>
            <person name="Jackson L."/>
            <person name="Javaid M."/>
            <person name="Korchina V."/>
            <person name="Kovar C."/>
            <person name="Mata R."/>
            <person name="Mathew T."/>
            <person name="Ngo R."/>
            <person name="Nguyen L."/>
            <person name="Nguyen N."/>
            <person name="Okwuonu G."/>
            <person name="Ongeri F."/>
            <person name="Pham C."/>
            <person name="Simmons D."/>
            <person name="Wilczek-Boney K."/>
            <person name="Hale W."/>
            <person name="Jakkamsetti A."/>
            <person name="Pham P."/>
            <person name="Ruth R."/>
            <person name="San Lucas F."/>
            <person name="Warren J."/>
            <person name="Zhang J."/>
            <person name="Zhao Z."/>
            <person name="Zhou C."/>
            <person name="Zhu D."/>
            <person name="Lee S."/>
            <person name="Bess C."/>
            <person name="Blankenburg K."/>
            <person name="Forbes L."/>
            <person name="Fu Q."/>
            <person name="Gubbala S."/>
            <person name="Hirani K."/>
            <person name="Jayaseelan J.C."/>
            <person name="Lara F."/>
            <person name="Munidasa M."/>
            <person name="Palculict T."/>
            <person name="Patil S."/>
            <person name="Pu L.-L."/>
            <person name="Saada N."/>
            <person name="Tang L."/>
            <person name="Weissenberger G."/>
            <person name="Zhu Y."/>
            <person name="Hemphill L."/>
            <person name="Shang Y."/>
            <person name="Youmans B."/>
            <person name="Ayvaz T."/>
            <person name="Ross M."/>
            <person name="Santibanez J."/>
            <person name="Aqrawi P."/>
            <person name="Gross S."/>
            <person name="Joshi V."/>
            <person name="Fowler G."/>
            <person name="Nazareth L."/>
            <person name="Reid J."/>
            <person name="Worley K."/>
            <person name="Petrosino J."/>
            <person name="Highlander S."/>
            <person name="Gibbs R."/>
        </authorList>
    </citation>
    <scope>NUCLEOTIDE SEQUENCE [LARGE SCALE GENOMIC DNA]</scope>
    <source>
        <strain evidence="1 2">ATCC 33574</strain>
    </source>
</reference>
<proteinExistence type="predicted"/>
<evidence type="ECO:0000313" key="1">
    <source>
        <dbReference type="EMBL" id="EFU29218.1"/>
    </source>
</evidence>